<evidence type="ECO:0000256" key="1">
    <source>
        <dbReference type="SAM" id="MobiDB-lite"/>
    </source>
</evidence>
<dbReference type="VEuPathDB" id="FungiDB:MAPG_09213"/>
<organism evidence="3 4">
    <name type="scientific">Magnaporthiopsis poae (strain ATCC 64411 / 73-15)</name>
    <name type="common">Kentucky bluegrass fungus</name>
    <name type="synonym">Magnaporthe poae</name>
    <dbReference type="NCBI Taxonomy" id="644358"/>
    <lineage>
        <taxon>Eukaryota</taxon>
        <taxon>Fungi</taxon>
        <taxon>Dikarya</taxon>
        <taxon>Ascomycota</taxon>
        <taxon>Pezizomycotina</taxon>
        <taxon>Sordariomycetes</taxon>
        <taxon>Sordariomycetidae</taxon>
        <taxon>Magnaporthales</taxon>
        <taxon>Magnaporthaceae</taxon>
        <taxon>Magnaporthiopsis</taxon>
    </lineage>
</organism>
<reference evidence="2" key="1">
    <citation type="submission" date="2010-05" db="EMBL/GenBank/DDBJ databases">
        <title>The Genome Sequence of Magnaporthe poae strain ATCC 64411.</title>
        <authorList>
            <consortium name="The Broad Institute Genome Sequencing Platform"/>
            <consortium name="Broad Institute Genome Sequencing Center for Infectious Disease"/>
            <person name="Ma L.-J."/>
            <person name="Dead R."/>
            <person name="Young S."/>
            <person name="Zeng Q."/>
            <person name="Koehrsen M."/>
            <person name="Alvarado L."/>
            <person name="Berlin A."/>
            <person name="Chapman S.B."/>
            <person name="Chen Z."/>
            <person name="Freedman E."/>
            <person name="Gellesch M."/>
            <person name="Goldberg J."/>
            <person name="Griggs A."/>
            <person name="Gujja S."/>
            <person name="Heilman E.R."/>
            <person name="Heiman D."/>
            <person name="Hepburn T."/>
            <person name="Howarth C."/>
            <person name="Jen D."/>
            <person name="Larson L."/>
            <person name="Mehta T."/>
            <person name="Neiman D."/>
            <person name="Pearson M."/>
            <person name="Roberts A."/>
            <person name="Saif S."/>
            <person name="Shea T."/>
            <person name="Shenoy N."/>
            <person name="Sisk P."/>
            <person name="Stolte C."/>
            <person name="Sykes S."/>
            <person name="Walk T."/>
            <person name="White J."/>
            <person name="Yandava C."/>
            <person name="Haas B."/>
            <person name="Nusbaum C."/>
            <person name="Birren B."/>
        </authorList>
    </citation>
    <scope>NUCLEOTIDE SEQUENCE</scope>
    <source>
        <strain evidence="2">ATCC 64411</strain>
    </source>
</reference>
<reference evidence="2" key="3">
    <citation type="submission" date="2011-03" db="EMBL/GenBank/DDBJ databases">
        <title>Annotation of Magnaporthe poae ATCC 64411.</title>
        <authorList>
            <person name="Ma L.-J."/>
            <person name="Dead R."/>
            <person name="Young S.K."/>
            <person name="Zeng Q."/>
            <person name="Gargeya S."/>
            <person name="Fitzgerald M."/>
            <person name="Haas B."/>
            <person name="Abouelleil A."/>
            <person name="Alvarado L."/>
            <person name="Arachchi H.M."/>
            <person name="Berlin A."/>
            <person name="Brown A."/>
            <person name="Chapman S.B."/>
            <person name="Chen Z."/>
            <person name="Dunbar C."/>
            <person name="Freedman E."/>
            <person name="Gearin G."/>
            <person name="Gellesch M."/>
            <person name="Goldberg J."/>
            <person name="Griggs A."/>
            <person name="Gujja S."/>
            <person name="Heiman D."/>
            <person name="Howarth C."/>
            <person name="Larson L."/>
            <person name="Lui A."/>
            <person name="MacDonald P.J.P."/>
            <person name="Mehta T."/>
            <person name="Montmayeur A."/>
            <person name="Murphy C."/>
            <person name="Neiman D."/>
            <person name="Pearson M."/>
            <person name="Priest M."/>
            <person name="Roberts A."/>
            <person name="Saif S."/>
            <person name="Shea T."/>
            <person name="Shenoy N."/>
            <person name="Sisk P."/>
            <person name="Stolte C."/>
            <person name="Sykes S."/>
            <person name="Yandava C."/>
            <person name="Wortman J."/>
            <person name="Nusbaum C."/>
            <person name="Birren B."/>
        </authorList>
    </citation>
    <scope>NUCLEOTIDE SEQUENCE</scope>
    <source>
        <strain evidence="2">ATCC 64411</strain>
    </source>
</reference>
<gene>
    <name evidence="2" type="ORF">MAPG_09213</name>
</gene>
<feature type="compositionally biased region" description="Basic residues" evidence="1">
    <location>
        <begin position="50"/>
        <end position="60"/>
    </location>
</feature>
<reference evidence="3" key="5">
    <citation type="submission" date="2015-06" db="UniProtKB">
        <authorList>
            <consortium name="EnsemblFungi"/>
        </authorList>
    </citation>
    <scope>IDENTIFICATION</scope>
    <source>
        <strain evidence="3">ATCC 64411</strain>
    </source>
</reference>
<dbReference type="Proteomes" id="UP000011715">
    <property type="component" value="Unassembled WGS sequence"/>
</dbReference>
<evidence type="ECO:0000313" key="2">
    <source>
        <dbReference type="EMBL" id="KLU90249.1"/>
    </source>
</evidence>
<protein>
    <submittedName>
        <fullName evidence="2 3">Uncharacterized protein</fullName>
    </submittedName>
</protein>
<dbReference type="EnsemblFungi" id="MAPG_09213T0">
    <property type="protein sequence ID" value="MAPG_09213T0"/>
    <property type="gene ID" value="MAPG_09213"/>
</dbReference>
<dbReference type="AlphaFoldDB" id="A0A0C4E9D2"/>
<proteinExistence type="predicted"/>
<feature type="compositionally biased region" description="Basic and acidic residues" evidence="1">
    <location>
        <begin position="8"/>
        <end position="18"/>
    </location>
</feature>
<dbReference type="EMBL" id="GL876974">
    <property type="protein sequence ID" value="KLU90249.1"/>
    <property type="molecule type" value="Genomic_DNA"/>
</dbReference>
<dbReference type="EMBL" id="ADBL01002254">
    <property type="status" value="NOT_ANNOTATED_CDS"/>
    <property type="molecule type" value="Genomic_DNA"/>
</dbReference>
<accession>A0A0C4E9D2</accession>
<evidence type="ECO:0000313" key="4">
    <source>
        <dbReference type="Proteomes" id="UP000011715"/>
    </source>
</evidence>
<name>A0A0C4E9D2_MAGP6</name>
<reference evidence="4" key="2">
    <citation type="submission" date="2010-05" db="EMBL/GenBank/DDBJ databases">
        <title>The genome sequence of Magnaporthe poae strain ATCC 64411.</title>
        <authorList>
            <person name="Ma L.-J."/>
            <person name="Dead R."/>
            <person name="Young S."/>
            <person name="Zeng Q."/>
            <person name="Koehrsen M."/>
            <person name="Alvarado L."/>
            <person name="Berlin A."/>
            <person name="Chapman S.B."/>
            <person name="Chen Z."/>
            <person name="Freedman E."/>
            <person name="Gellesch M."/>
            <person name="Goldberg J."/>
            <person name="Griggs A."/>
            <person name="Gujja S."/>
            <person name="Heilman E.R."/>
            <person name="Heiman D."/>
            <person name="Hepburn T."/>
            <person name="Howarth C."/>
            <person name="Jen D."/>
            <person name="Larson L."/>
            <person name="Mehta T."/>
            <person name="Neiman D."/>
            <person name="Pearson M."/>
            <person name="Roberts A."/>
            <person name="Saif S."/>
            <person name="Shea T."/>
            <person name="Shenoy N."/>
            <person name="Sisk P."/>
            <person name="Stolte C."/>
            <person name="Sykes S."/>
            <person name="Walk T."/>
            <person name="White J."/>
            <person name="Yandava C."/>
            <person name="Haas B."/>
            <person name="Nusbaum C."/>
            <person name="Birren B."/>
        </authorList>
    </citation>
    <scope>NUCLEOTIDE SEQUENCE [LARGE SCALE GENOMIC DNA]</scope>
    <source>
        <strain evidence="4">ATCC 64411 / 73-15</strain>
    </source>
</reference>
<keyword evidence="4" id="KW-1185">Reference proteome</keyword>
<evidence type="ECO:0000313" key="3">
    <source>
        <dbReference type="EnsemblFungi" id="MAPG_09213T0"/>
    </source>
</evidence>
<sequence length="173" mass="18975">MSAAFQKIEVEDGGEKIKPRMCPPPAPSNELAWGSAKPSLCKILMASGRRVGKKKKKKKSWWPISQPRCKKRRPSPVSTKKLAAPPSHGHISWGSIACHRRGTDGPVTQRLPQQRPDASDGPTTVQDKNWAGQAAEAQLPTGSPGQRRLRADDDRGAWQRLASTSTLLTFHVE</sequence>
<reference evidence="3" key="4">
    <citation type="journal article" date="2015" name="G3 (Bethesda)">
        <title>Genome sequences of three phytopathogenic species of the Magnaporthaceae family of fungi.</title>
        <authorList>
            <person name="Okagaki L.H."/>
            <person name="Nunes C.C."/>
            <person name="Sailsbery J."/>
            <person name="Clay B."/>
            <person name="Brown D."/>
            <person name="John T."/>
            <person name="Oh Y."/>
            <person name="Young N."/>
            <person name="Fitzgerald M."/>
            <person name="Haas B.J."/>
            <person name="Zeng Q."/>
            <person name="Young S."/>
            <person name="Adiconis X."/>
            <person name="Fan L."/>
            <person name="Levin J.Z."/>
            <person name="Mitchell T.K."/>
            <person name="Okubara P.A."/>
            <person name="Farman M.L."/>
            <person name="Kohn L.M."/>
            <person name="Birren B."/>
            <person name="Ma L.-J."/>
            <person name="Dean R.A."/>
        </authorList>
    </citation>
    <scope>NUCLEOTIDE SEQUENCE</scope>
    <source>
        <strain evidence="3">ATCC 64411 / 73-15</strain>
    </source>
</reference>
<feature type="region of interest" description="Disordered" evidence="1">
    <location>
        <begin position="1"/>
        <end position="33"/>
    </location>
</feature>
<feature type="region of interest" description="Disordered" evidence="1">
    <location>
        <begin position="48"/>
        <end position="154"/>
    </location>
</feature>